<dbReference type="Pfam" id="PF03732">
    <property type="entry name" value="Retrotrans_gag"/>
    <property type="match status" value="1"/>
</dbReference>
<dbReference type="InterPro" id="IPR043128">
    <property type="entry name" value="Rev_trsase/Diguanyl_cyclase"/>
</dbReference>
<organism evidence="4 5">
    <name type="scientific">Cirrhinus mrigala</name>
    <name type="common">Mrigala</name>
    <dbReference type="NCBI Taxonomy" id="683832"/>
    <lineage>
        <taxon>Eukaryota</taxon>
        <taxon>Metazoa</taxon>
        <taxon>Chordata</taxon>
        <taxon>Craniata</taxon>
        <taxon>Vertebrata</taxon>
        <taxon>Euteleostomi</taxon>
        <taxon>Actinopterygii</taxon>
        <taxon>Neopterygii</taxon>
        <taxon>Teleostei</taxon>
        <taxon>Ostariophysi</taxon>
        <taxon>Cypriniformes</taxon>
        <taxon>Cyprinidae</taxon>
        <taxon>Labeoninae</taxon>
        <taxon>Labeonini</taxon>
        <taxon>Cirrhinus</taxon>
    </lineage>
</organism>
<reference evidence="4 5" key="1">
    <citation type="submission" date="2024-05" db="EMBL/GenBank/DDBJ databases">
        <title>Genome sequencing and assembly of Indian major carp, Cirrhinus mrigala (Hamilton, 1822).</title>
        <authorList>
            <person name="Mohindra V."/>
            <person name="Chowdhury L.M."/>
            <person name="Lal K."/>
            <person name="Jena J.K."/>
        </authorList>
    </citation>
    <scope>NUCLEOTIDE SEQUENCE [LARGE SCALE GENOMIC DNA]</scope>
    <source>
        <strain evidence="4">CM1030</strain>
        <tissue evidence="4">Blood</tissue>
    </source>
</reference>
<dbReference type="FunFam" id="3.30.70.270:FF:000020">
    <property type="entry name" value="Transposon Tf2-6 polyprotein-like Protein"/>
    <property type="match status" value="1"/>
</dbReference>
<feature type="domain" description="Reverse transcriptase" evidence="3">
    <location>
        <begin position="271"/>
        <end position="454"/>
    </location>
</feature>
<comment type="caution">
    <text evidence="4">The sequence shown here is derived from an EMBL/GenBank/DDBJ whole genome shotgun (WGS) entry which is preliminary data.</text>
</comment>
<gene>
    <name evidence="4" type="ORF">M9458_035524</name>
</gene>
<protein>
    <recommendedName>
        <fullName evidence="2">ribonuclease H</fullName>
        <ecNumber evidence="2">3.1.26.4</ecNumber>
    </recommendedName>
</protein>
<dbReference type="InterPro" id="IPR005162">
    <property type="entry name" value="Retrotrans_gag_dom"/>
</dbReference>
<comment type="similarity">
    <text evidence="1">Belongs to the beta type-B retroviral polymerase family. HERV class-II K(HML-2) pol subfamily.</text>
</comment>
<dbReference type="AlphaFoldDB" id="A0ABD0PCT4"/>
<evidence type="ECO:0000313" key="5">
    <source>
        <dbReference type="Proteomes" id="UP001529510"/>
    </source>
</evidence>
<dbReference type="Gene3D" id="3.10.10.10">
    <property type="entry name" value="HIV Type 1 Reverse Transcriptase, subunit A, domain 1"/>
    <property type="match status" value="1"/>
</dbReference>
<dbReference type="CDD" id="cd01647">
    <property type="entry name" value="RT_LTR"/>
    <property type="match status" value="1"/>
</dbReference>
<dbReference type="Proteomes" id="UP001529510">
    <property type="component" value="Unassembled WGS sequence"/>
</dbReference>
<evidence type="ECO:0000313" key="4">
    <source>
        <dbReference type="EMBL" id="KAL0170928.1"/>
    </source>
</evidence>
<accession>A0ABD0PCT4</accession>
<evidence type="ECO:0000256" key="1">
    <source>
        <dbReference type="ARBA" id="ARBA00010879"/>
    </source>
</evidence>
<dbReference type="EC" id="3.1.26.4" evidence="2"/>
<dbReference type="InterPro" id="IPR000477">
    <property type="entry name" value="RT_dom"/>
</dbReference>
<dbReference type="PROSITE" id="PS50878">
    <property type="entry name" value="RT_POL"/>
    <property type="match status" value="1"/>
</dbReference>
<dbReference type="InterPro" id="IPR043502">
    <property type="entry name" value="DNA/RNA_pol_sf"/>
</dbReference>
<dbReference type="PANTHER" id="PTHR37984">
    <property type="entry name" value="PROTEIN CBG26694"/>
    <property type="match status" value="1"/>
</dbReference>
<dbReference type="EMBL" id="JAMKFB020000017">
    <property type="protein sequence ID" value="KAL0170928.1"/>
    <property type="molecule type" value="Genomic_DNA"/>
</dbReference>
<dbReference type="InterPro" id="IPR050951">
    <property type="entry name" value="Retrovirus_Pol_polyprotein"/>
</dbReference>
<dbReference type="Pfam" id="PF00078">
    <property type="entry name" value="RVT_1"/>
    <property type="match status" value="1"/>
</dbReference>
<evidence type="ECO:0000259" key="3">
    <source>
        <dbReference type="PROSITE" id="PS50878"/>
    </source>
</evidence>
<name>A0ABD0PCT4_CIRMR</name>
<evidence type="ECO:0000256" key="2">
    <source>
        <dbReference type="ARBA" id="ARBA00012180"/>
    </source>
</evidence>
<dbReference type="SUPFAM" id="SSF56672">
    <property type="entry name" value="DNA/RNA polymerases"/>
    <property type="match status" value="1"/>
</dbReference>
<sequence length="615" mass="69198">MDTHAVHPLLQKTSSDLDPAAVYRLTTEVSAQANMLAIHQQQLAHLTEETIASPRLAYPEKFDSMSAKCKGFLLQCSLLVSQQPALYPTEESRIAFVCSLLTDKALDWATAVWNLNQPTFPSFGDFLRRFREVFHLPKGGDRAGEQILTLRQGKCSAAEFALTFHTLAAQIGWPDFLASLLGLPWLQLHEPQISWTEGQITHWSEKCFSQCLLTLKPAVLESTTVQVRIQLTFLLSMLICRKLLANAVPPNYHPIDPGTVPSTYFPGLHHLRTESMKAYTEEELAKGFIVPSTSPAKMEVCGPAFDYRGLNEITVKFQYSLPLVPPALGQLRSARWFTKLDLRNAYSLSRIREGDEWKSAFSTTSGHYEYRVLPFGLVNSPSVFQAFINDVFHDMLGRWVIVYIDDILMYSNSFETHVNHVRAVLQRLISHQLVAKAEKCKFHQTSTMFLGYVVSPEGVAMDDCKVQAVLNWPCPSTVKEMQRFLGFANFYRRFIRDFSSIAALLTSMIKGGKVNLSWSPAADKAFNHLNTSALLKGSTTGRPCRLNFYTRFWFTVTYRPGSKNTEADALPRQFESATQPLLPDPILPSTLIVAPVQWDIMTEIAESQSSDPIPT</sequence>
<feature type="non-terminal residue" evidence="4">
    <location>
        <position position="615"/>
    </location>
</feature>
<proteinExistence type="inferred from homology"/>
<dbReference type="Gene3D" id="3.30.70.270">
    <property type="match status" value="2"/>
</dbReference>
<dbReference type="GO" id="GO:0004523">
    <property type="term" value="F:RNA-DNA hybrid ribonuclease activity"/>
    <property type="evidence" value="ECO:0007669"/>
    <property type="project" value="UniProtKB-EC"/>
</dbReference>
<dbReference type="PANTHER" id="PTHR37984:SF5">
    <property type="entry name" value="PROTEIN NYNRIN-LIKE"/>
    <property type="match status" value="1"/>
</dbReference>
<keyword evidence="5" id="KW-1185">Reference proteome</keyword>